<dbReference type="PANTHER" id="PTHR32024:SF4">
    <property type="entry name" value="KTR SYSTEM POTASSIUM UPTAKE PROTEIN D"/>
    <property type="match status" value="1"/>
</dbReference>
<evidence type="ECO:0000256" key="7">
    <source>
        <dbReference type="ARBA" id="ARBA00023136"/>
    </source>
</evidence>
<evidence type="ECO:0000256" key="1">
    <source>
        <dbReference type="ARBA" id="ARBA00004651"/>
    </source>
</evidence>
<dbReference type="Pfam" id="PF02386">
    <property type="entry name" value="TrkH"/>
    <property type="match status" value="1"/>
</dbReference>
<feature type="transmembrane region" description="Helical" evidence="8">
    <location>
        <begin position="20"/>
        <end position="38"/>
    </location>
</feature>
<accession>A0A417YUZ8</accession>
<evidence type="ECO:0000313" key="9">
    <source>
        <dbReference type="EMBL" id="RHW41089.1"/>
    </source>
</evidence>
<dbReference type="PANTHER" id="PTHR32024">
    <property type="entry name" value="TRK SYSTEM POTASSIUM UPTAKE PROTEIN TRKG-RELATED"/>
    <property type="match status" value="1"/>
</dbReference>
<evidence type="ECO:0000256" key="8">
    <source>
        <dbReference type="SAM" id="Phobius"/>
    </source>
</evidence>
<feature type="transmembrane region" description="Helical" evidence="8">
    <location>
        <begin position="196"/>
        <end position="217"/>
    </location>
</feature>
<dbReference type="GO" id="GO:0005886">
    <property type="term" value="C:plasma membrane"/>
    <property type="evidence" value="ECO:0007669"/>
    <property type="project" value="UniProtKB-SubCell"/>
</dbReference>
<evidence type="ECO:0000256" key="2">
    <source>
        <dbReference type="ARBA" id="ARBA00022448"/>
    </source>
</evidence>
<proteinExistence type="predicted"/>
<evidence type="ECO:0000256" key="6">
    <source>
        <dbReference type="ARBA" id="ARBA00023065"/>
    </source>
</evidence>
<gene>
    <name evidence="9" type="ORF">D1B31_09090</name>
</gene>
<dbReference type="OrthoDB" id="9810952at2"/>
<reference evidence="9 10" key="1">
    <citation type="journal article" date="2017" name="Int. J. Syst. Evol. Microbiol.">
        <title>Bacillus notoginsengisoli sp. nov., a novel bacterium isolated from the rhizosphere of Panax notoginseng.</title>
        <authorList>
            <person name="Zhang M.Y."/>
            <person name="Cheng J."/>
            <person name="Cai Y."/>
            <person name="Zhang T.Y."/>
            <person name="Wu Y.Y."/>
            <person name="Manikprabhu D."/>
            <person name="Li W.J."/>
            <person name="Zhang Y.X."/>
        </authorList>
    </citation>
    <scope>NUCLEOTIDE SEQUENCE [LARGE SCALE GENOMIC DNA]</scope>
    <source>
        <strain evidence="9 10">JCM 30743</strain>
    </source>
</reference>
<keyword evidence="6" id="KW-0406">Ion transport</keyword>
<dbReference type="InterPro" id="IPR003445">
    <property type="entry name" value="Cat_transpt"/>
</dbReference>
<keyword evidence="2" id="KW-0813">Transport</keyword>
<feature type="transmembrane region" description="Helical" evidence="8">
    <location>
        <begin position="361"/>
        <end position="381"/>
    </location>
</feature>
<evidence type="ECO:0000256" key="5">
    <source>
        <dbReference type="ARBA" id="ARBA00022989"/>
    </source>
</evidence>
<feature type="transmembrane region" description="Helical" evidence="8">
    <location>
        <begin position="387"/>
        <end position="406"/>
    </location>
</feature>
<name>A0A417YUZ8_9BACI</name>
<feature type="transmembrane region" description="Helical" evidence="8">
    <location>
        <begin position="418"/>
        <end position="438"/>
    </location>
</feature>
<comment type="subcellular location">
    <subcellularLocation>
        <location evidence="1">Cell membrane</location>
        <topology evidence="1">Multi-pass membrane protein</topology>
    </subcellularLocation>
</comment>
<evidence type="ECO:0000256" key="4">
    <source>
        <dbReference type="ARBA" id="ARBA00022692"/>
    </source>
</evidence>
<keyword evidence="7 8" id="KW-0472">Membrane</keyword>
<organism evidence="9 10">
    <name type="scientific">Neobacillus notoginsengisoli</name>
    <dbReference type="NCBI Taxonomy" id="1578198"/>
    <lineage>
        <taxon>Bacteria</taxon>
        <taxon>Bacillati</taxon>
        <taxon>Bacillota</taxon>
        <taxon>Bacilli</taxon>
        <taxon>Bacillales</taxon>
        <taxon>Bacillaceae</taxon>
        <taxon>Neobacillus</taxon>
    </lineage>
</organism>
<keyword evidence="3" id="KW-1003">Cell membrane</keyword>
<feature type="transmembrane region" description="Helical" evidence="8">
    <location>
        <begin position="320"/>
        <end position="340"/>
    </location>
</feature>
<evidence type="ECO:0000256" key="3">
    <source>
        <dbReference type="ARBA" id="ARBA00022475"/>
    </source>
</evidence>
<comment type="caution">
    <text evidence="9">The sequence shown here is derived from an EMBL/GenBank/DDBJ whole genome shotgun (WGS) entry which is preliminary data.</text>
</comment>
<feature type="transmembrane region" description="Helical" evidence="8">
    <location>
        <begin position="136"/>
        <end position="156"/>
    </location>
</feature>
<sequence>MGCKVSKVRMWLEKRSPAQIITGYYLLAVMISILLFSLPQVYKPKVELSFFDKVFMAVSVVTDTGMTIFNISETYSVFGYFIIMLVLQFGGIGIMAMSTFFWLLLGHKIGLKQRRLIMIDNNQFALSGLVRLVRDILKMIIFIELFGGIILGFHFLNYYPDWKEAFLQGLFSSVCATTNAGMDITGESYVPFANDYFVQLITIIQIIIGAIGFPVLIEVKEYLSRKKIKGEYRFRFSLFTKVTTATYGILLVIGTILIFLLEFQHYFKDVPWHKTFFYAFFQSATTRSTGFTTMDITDFSTPTLLVMSILMFIGGSPNSMGGGIRTTTLALNLLFIYNFAKGKREVKVFNRELHQYDIMKSLAITLLAIVMCAVSVIAISFSDSQQQLIAIFLEVCSAFGTVGLSMGITPELSVFAKCILMVLMFIGRIGLTSVFLIIGGEGNKDVNYRYPKERVITG</sequence>
<protein>
    <submittedName>
        <fullName evidence="9">TrkH family potassium uptake protein</fullName>
    </submittedName>
</protein>
<dbReference type="GO" id="GO:0030001">
    <property type="term" value="P:metal ion transport"/>
    <property type="evidence" value="ECO:0007669"/>
    <property type="project" value="UniProtKB-ARBA"/>
</dbReference>
<keyword evidence="10" id="KW-1185">Reference proteome</keyword>
<feature type="transmembrane region" description="Helical" evidence="8">
    <location>
        <begin position="238"/>
        <end position="261"/>
    </location>
</feature>
<dbReference type="EMBL" id="QWEG01000005">
    <property type="protein sequence ID" value="RHW41089.1"/>
    <property type="molecule type" value="Genomic_DNA"/>
</dbReference>
<keyword evidence="5 8" id="KW-1133">Transmembrane helix</keyword>
<evidence type="ECO:0000313" key="10">
    <source>
        <dbReference type="Proteomes" id="UP000284416"/>
    </source>
</evidence>
<dbReference type="GO" id="GO:0008324">
    <property type="term" value="F:monoatomic cation transmembrane transporter activity"/>
    <property type="evidence" value="ECO:0007669"/>
    <property type="project" value="InterPro"/>
</dbReference>
<keyword evidence="4 8" id="KW-0812">Transmembrane</keyword>
<dbReference type="Proteomes" id="UP000284416">
    <property type="component" value="Unassembled WGS sequence"/>
</dbReference>
<dbReference type="RefSeq" id="WP_118920462.1">
    <property type="nucleotide sequence ID" value="NZ_QWEG01000005.1"/>
</dbReference>
<dbReference type="AlphaFoldDB" id="A0A417YUZ8"/>
<feature type="transmembrane region" description="Helical" evidence="8">
    <location>
        <begin position="77"/>
        <end position="105"/>
    </location>
</feature>